<name>T0GPM8_9SPHN</name>
<sequence>MEVYAAMVDRMDQNIGRVMATLKRLGRSAAIQEGRAFPHKGISVEGKSKPPIVQLETVAYTFLKDSLAKNERERGCPR</sequence>
<proteinExistence type="predicted"/>
<evidence type="ECO:0000313" key="1">
    <source>
        <dbReference type="EMBL" id="EQB01943.1"/>
    </source>
</evidence>
<evidence type="ECO:0000313" key="2">
    <source>
        <dbReference type="Proteomes" id="UP000015525"/>
    </source>
</evidence>
<accession>T0GPM8</accession>
<dbReference type="Proteomes" id="UP000015525">
    <property type="component" value="Unassembled WGS sequence"/>
</dbReference>
<gene>
    <name evidence="1" type="ORF">L288_17125</name>
</gene>
<organism evidence="1 2">
    <name type="scientific">Sphingobium quisquiliarum P25</name>
    <dbReference type="NCBI Taxonomy" id="1329909"/>
    <lineage>
        <taxon>Bacteria</taxon>
        <taxon>Pseudomonadati</taxon>
        <taxon>Pseudomonadota</taxon>
        <taxon>Alphaproteobacteria</taxon>
        <taxon>Sphingomonadales</taxon>
        <taxon>Sphingomonadaceae</taxon>
        <taxon>Sphingobium</taxon>
    </lineage>
</organism>
<dbReference type="InterPro" id="IPR017850">
    <property type="entry name" value="Alkaline_phosphatase_core_sf"/>
</dbReference>
<comment type="caution">
    <text evidence="1">The sequence shown here is derived from an EMBL/GenBank/DDBJ whole genome shotgun (WGS) entry which is preliminary data.</text>
</comment>
<keyword evidence="2" id="KW-1185">Reference proteome</keyword>
<dbReference type="EMBL" id="ATHO01000149">
    <property type="protein sequence ID" value="EQB01943.1"/>
    <property type="molecule type" value="Genomic_DNA"/>
</dbReference>
<reference evidence="1 2" key="1">
    <citation type="journal article" date="2013" name="Genome Announc.">
        <title>Draft Genome Sequence of Sphingobium quisquiliarum Strain P25T, a Novel Hexachlorocyclohexane (HCH)-Degrading Bacterium Isolated from an HCH Dumpsite.</title>
        <authorList>
            <person name="Kumar Singh A."/>
            <person name="Sangwan N."/>
            <person name="Sharma A."/>
            <person name="Gupta V."/>
            <person name="Khurana J.P."/>
            <person name="Lal R."/>
        </authorList>
    </citation>
    <scope>NUCLEOTIDE SEQUENCE [LARGE SCALE GENOMIC DNA]</scope>
    <source>
        <strain evidence="1 2">P25</strain>
    </source>
</reference>
<protein>
    <submittedName>
        <fullName evidence="1">Uncharacterized protein</fullName>
    </submittedName>
</protein>
<dbReference type="RefSeq" id="WP_021239470.1">
    <property type="nucleotide sequence ID" value="NZ_ATHO01000149.1"/>
</dbReference>
<dbReference type="AlphaFoldDB" id="T0GPM8"/>
<dbReference type="PATRIC" id="fig|1329909.3.peg.3301"/>
<dbReference type="SUPFAM" id="SSF53649">
    <property type="entry name" value="Alkaline phosphatase-like"/>
    <property type="match status" value="1"/>
</dbReference>